<feature type="compositionally biased region" description="Polar residues" evidence="1">
    <location>
        <begin position="100"/>
        <end position="125"/>
    </location>
</feature>
<feature type="compositionally biased region" description="Low complexity" evidence="1">
    <location>
        <begin position="176"/>
        <end position="189"/>
    </location>
</feature>
<feature type="region of interest" description="Disordered" evidence="1">
    <location>
        <begin position="92"/>
        <end position="265"/>
    </location>
</feature>
<dbReference type="InterPro" id="IPR007797">
    <property type="entry name" value="AF4/FMR2"/>
</dbReference>
<feature type="compositionally biased region" description="Low complexity" evidence="1">
    <location>
        <begin position="144"/>
        <end position="162"/>
    </location>
</feature>
<dbReference type="VEuPathDB" id="VectorBase:LOC119177557"/>
<proteinExistence type="predicted"/>
<comment type="caution">
    <text evidence="2">The sequence shown here is derived from an EMBL/GenBank/DDBJ whole genome shotgun (WGS) entry which is preliminary data.</text>
</comment>
<dbReference type="Proteomes" id="UP000821866">
    <property type="component" value="Chromosome 1"/>
</dbReference>
<reference evidence="2" key="1">
    <citation type="journal article" date="2020" name="Cell">
        <title>Large-Scale Comparative Analyses of Tick Genomes Elucidate Their Genetic Diversity and Vector Capacities.</title>
        <authorList>
            <consortium name="Tick Genome and Microbiome Consortium (TIGMIC)"/>
            <person name="Jia N."/>
            <person name="Wang J."/>
            <person name="Shi W."/>
            <person name="Du L."/>
            <person name="Sun Y."/>
            <person name="Zhan W."/>
            <person name="Jiang J.F."/>
            <person name="Wang Q."/>
            <person name="Zhang B."/>
            <person name="Ji P."/>
            <person name="Bell-Sakyi L."/>
            <person name="Cui X.M."/>
            <person name="Yuan T.T."/>
            <person name="Jiang B.G."/>
            <person name="Yang W.F."/>
            <person name="Lam T.T."/>
            <person name="Chang Q.C."/>
            <person name="Ding S.J."/>
            <person name="Wang X.J."/>
            <person name="Zhu J.G."/>
            <person name="Ruan X.D."/>
            <person name="Zhao L."/>
            <person name="Wei J.T."/>
            <person name="Ye R.Z."/>
            <person name="Que T.C."/>
            <person name="Du C.H."/>
            <person name="Zhou Y.H."/>
            <person name="Cheng J.X."/>
            <person name="Dai P.F."/>
            <person name="Guo W.B."/>
            <person name="Han X.H."/>
            <person name="Huang E.J."/>
            <person name="Li L.F."/>
            <person name="Wei W."/>
            <person name="Gao Y.C."/>
            <person name="Liu J.Z."/>
            <person name="Shao H.Z."/>
            <person name="Wang X."/>
            <person name="Wang C.C."/>
            <person name="Yang T.C."/>
            <person name="Huo Q.B."/>
            <person name="Li W."/>
            <person name="Chen H.Y."/>
            <person name="Chen S.E."/>
            <person name="Zhou L.G."/>
            <person name="Ni X.B."/>
            <person name="Tian J.H."/>
            <person name="Sheng Y."/>
            <person name="Liu T."/>
            <person name="Pan Y.S."/>
            <person name="Xia L.Y."/>
            <person name="Li J."/>
            <person name="Zhao F."/>
            <person name="Cao W.C."/>
        </authorList>
    </citation>
    <scope>NUCLEOTIDE SEQUENCE</scope>
    <source>
        <strain evidence="2">Rmic-2018</strain>
    </source>
</reference>
<name>A0A9J6F9X3_RHIMP</name>
<evidence type="ECO:0000313" key="3">
    <source>
        <dbReference type="Proteomes" id="UP000821866"/>
    </source>
</evidence>
<dbReference type="PANTHER" id="PTHR10528">
    <property type="entry name" value="AF4/FMR2 FAMILY MEMBER"/>
    <property type="match status" value="1"/>
</dbReference>
<reference evidence="2" key="2">
    <citation type="submission" date="2021-09" db="EMBL/GenBank/DDBJ databases">
        <authorList>
            <person name="Jia N."/>
            <person name="Wang J."/>
            <person name="Shi W."/>
            <person name="Du L."/>
            <person name="Sun Y."/>
            <person name="Zhan W."/>
            <person name="Jiang J."/>
            <person name="Wang Q."/>
            <person name="Zhang B."/>
            <person name="Ji P."/>
            <person name="Sakyi L.B."/>
            <person name="Cui X."/>
            <person name="Yuan T."/>
            <person name="Jiang B."/>
            <person name="Yang W."/>
            <person name="Lam T.T.-Y."/>
            <person name="Chang Q."/>
            <person name="Ding S."/>
            <person name="Wang X."/>
            <person name="Zhu J."/>
            <person name="Ruan X."/>
            <person name="Zhao L."/>
            <person name="Wei J."/>
            <person name="Que T."/>
            <person name="Du C."/>
            <person name="Cheng J."/>
            <person name="Dai P."/>
            <person name="Han X."/>
            <person name="Huang E."/>
            <person name="Gao Y."/>
            <person name="Liu J."/>
            <person name="Shao H."/>
            <person name="Ye R."/>
            <person name="Li L."/>
            <person name="Wei W."/>
            <person name="Wang X."/>
            <person name="Wang C."/>
            <person name="Huo Q."/>
            <person name="Li W."/>
            <person name="Guo W."/>
            <person name="Chen H."/>
            <person name="Chen S."/>
            <person name="Zhou L."/>
            <person name="Zhou L."/>
            <person name="Ni X."/>
            <person name="Tian J."/>
            <person name="Zhou Y."/>
            <person name="Sheng Y."/>
            <person name="Liu T."/>
            <person name="Pan Y."/>
            <person name="Xia L."/>
            <person name="Li J."/>
            <person name="Zhao F."/>
            <person name="Cao W."/>
        </authorList>
    </citation>
    <scope>NUCLEOTIDE SEQUENCE</scope>
    <source>
        <strain evidence="2">Rmic-2018</strain>
        <tissue evidence="2">Larvae</tissue>
    </source>
</reference>
<dbReference type="EMBL" id="JABSTU010000001">
    <property type="protein sequence ID" value="KAH8042629.1"/>
    <property type="molecule type" value="Genomic_DNA"/>
</dbReference>
<protein>
    <submittedName>
        <fullName evidence="2">Uncharacterized protein</fullName>
    </submittedName>
</protein>
<dbReference type="PANTHER" id="PTHR10528:SF17">
    <property type="entry name" value="AF4_FMR2 FAMILY MEMBER LILLI"/>
    <property type="match status" value="1"/>
</dbReference>
<gene>
    <name evidence="2" type="ORF">HPB51_024861</name>
</gene>
<organism evidence="2 3">
    <name type="scientific">Rhipicephalus microplus</name>
    <name type="common">Cattle tick</name>
    <name type="synonym">Boophilus microplus</name>
    <dbReference type="NCBI Taxonomy" id="6941"/>
    <lineage>
        <taxon>Eukaryota</taxon>
        <taxon>Metazoa</taxon>
        <taxon>Ecdysozoa</taxon>
        <taxon>Arthropoda</taxon>
        <taxon>Chelicerata</taxon>
        <taxon>Arachnida</taxon>
        <taxon>Acari</taxon>
        <taxon>Parasitiformes</taxon>
        <taxon>Ixodida</taxon>
        <taxon>Ixodoidea</taxon>
        <taxon>Ixodidae</taxon>
        <taxon>Rhipicephalinae</taxon>
        <taxon>Rhipicephalus</taxon>
        <taxon>Boophilus</taxon>
    </lineage>
</organism>
<dbReference type="AlphaFoldDB" id="A0A9J6F9X3"/>
<accession>A0A9J6F9X3</accession>
<feature type="compositionally biased region" description="Basic and acidic residues" evidence="1">
    <location>
        <begin position="245"/>
        <end position="265"/>
    </location>
</feature>
<keyword evidence="3" id="KW-1185">Reference proteome</keyword>
<sequence>MLMESGLVSIVERDALRERERQARALRAGLGGGDSGGHPIFRAPIKVDPGQEDELSRRIKSTLGDFNQVQRLLSHDPNHLIGISRTNAAAQARAPPAVSNPVNGSSSTASTWNGNATVAPSSQGPPNGLIVRPPAMRAPSKDVNNGNSSASAQHQSSTNSSSLTVRTESNGPAAGSTKSSSLPRSSASDSKPKRPAPRLQVSAPSSDSGEMKKVPPVLTAIETPRKEECRPHFPTTPVQDPVPNHLDENGDSKHLLDSRKVASPP</sequence>
<evidence type="ECO:0000313" key="2">
    <source>
        <dbReference type="EMBL" id="KAH8042629.1"/>
    </source>
</evidence>
<dbReference type="GO" id="GO:0032783">
    <property type="term" value="C:super elongation complex"/>
    <property type="evidence" value="ECO:0007669"/>
    <property type="project" value="TreeGrafter"/>
</dbReference>
<dbReference type="Pfam" id="PF05110">
    <property type="entry name" value="AF-4"/>
    <property type="match status" value="1"/>
</dbReference>
<dbReference type="Gene3D" id="6.10.250.2670">
    <property type="match status" value="1"/>
</dbReference>
<dbReference type="GO" id="GO:0010468">
    <property type="term" value="P:regulation of gene expression"/>
    <property type="evidence" value="ECO:0007669"/>
    <property type="project" value="InterPro"/>
</dbReference>
<evidence type="ECO:0000256" key="1">
    <source>
        <dbReference type="SAM" id="MobiDB-lite"/>
    </source>
</evidence>